<reference evidence="7 8" key="1">
    <citation type="submission" date="2008-07" db="EMBL/GenBank/DDBJ databases">
        <authorList>
            <person name="El-Sayed N."/>
            <person name="Caler E."/>
            <person name="Inman J."/>
            <person name="Amedeo P."/>
            <person name="Hass B."/>
            <person name="Wortman J."/>
        </authorList>
    </citation>
    <scope>NUCLEOTIDE SEQUENCE [LARGE SCALE GENOMIC DNA]</scope>
    <source>
        <strain evidence="8">ATCC 50983 / TXsc</strain>
    </source>
</reference>
<dbReference type="Gene3D" id="3.40.50.970">
    <property type="match status" value="2"/>
</dbReference>
<dbReference type="PROSITE" id="PS00187">
    <property type="entry name" value="TPP_ENZYMES"/>
    <property type="match status" value="1"/>
</dbReference>
<protein>
    <submittedName>
        <fullName evidence="7">Pyruvate decarboxylase, putative</fullName>
    </submittedName>
</protein>
<evidence type="ECO:0000256" key="1">
    <source>
        <dbReference type="ARBA" id="ARBA00007812"/>
    </source>
</evidence>
<dbReference type="InterPro" id="IPR012001">
    <property type="entry name" value="Thiamin_PyroP_enz_TPP-bd_dom"/>
</dbReference>
<dbReference type="RefSeq" id="XP_002768214.1">
    <property type="nucleotide sequence ID" value="XM_002768168.1"/>
</dbReference>
<name>C5LR47_PERM5</name>
<dbReference type="CDD" id="cd07035">
    <property type="entry name" value="TPP_PYR_POX_like"/>
    <property type="match status" value="1"/>
</dbReference>
<dbReference type="Pfam" id="PF00205">
    <property type="entry name" value="TPP_enzyme_M"/>
    <property type="match status" value="1"/>
</dbReference>
<feature type="domain" description="Thiamine pyrophosphate enzyme central" evidence="4">
    <location>
        <begin position="229"/>
        <end position="362"/>
    </location>
</feature>
<evidence type="ECO:0000259" key="5">
    <source>
        <dbReference type="Pfam" id="PF02775"/>
    </source>
</evidence>
<dbReference type="SUPFAM" id="SSF52518">
    <property type="entry name" value="Thiamin diphosphate-binding fold (THDP-binding)"/>
    <property type="match status" value="2"/>
</dbReference>
<dbReference type="Proteomes" id="UP000007800">
    <property type="component" value="Unassembled WGS sequence"/>
</dbReference>
<evidence type="ECO:0000259" key="4">
    <source>
        <dbReference type="Pfam" id="PF00205"/>
    </source>
</evidence>
<dbReference type="GO" id="GO:0030976">
    <property type="term" value="F:thiamine pyrophosphate binding"/>
    <property type="evidence" value="ECO:0007669"/>
    <property type="project" value="InterPro"/>
</dbReference>
<sequence>MMEDSTNKICSQVLDSMEYTPGMSLDDMVTNTPCLGNMKCTDAFVRCLEAEGIKYIFGIPGEENLDFLESIRVAEKEGRIRLILTRHEQAAGFMAATVGRITGQPGVCLSTLGPGATNFSTAVAYAKLGGMPMLVLTGQKPIRHSKQGQFQIVDIVDHFRPITKSTKQVPDADAIPSLIRESVREALEEKPGPVHIELPEDIAEHILGPNEYLFPTGDVRRPVPDAKAIAKAVALIHAAKRPLLCIGSGCNRKRTSKMLRKIIDETGIFAVSTQMGKGVVDETSPHFLGALALSQNDWVHTAVDWADLIVNIGHDSVEKPPFLMKHNQKPIVIHVNFYPAIVDDVYFPHLEVVGDIGNAVWQISETLKSMPKPHWDFAVFEKIREVAQRRMHHSIYTTSDAFPMDIRRVVKDVRNCMPENSVVCLDNGMYKIWFARLYEAREPNTLLLDNALASMGAGLPSALAAKMVRPDHKVVAVSGDGGFMMNSQELETAVTLGLDVIQIVLNDNAYGMIEWKQSASGMPKWGLQLNNVDFVKYAEAYGAKGYRVTKADELTEILSKCLNEHGVHLIEVPVNYEASNRTLNVDVPDHVKELREILKKEFKY</sequence>
<dbReference type="OrthoDB" id="16262at2759"/>
<dbReference type="PANTHER" id="PTHR18968:SF129">
    <property type="entry name" value="ACETOLACTATE SYNTHASE"/>
    <property type="match status" value="1"/>
</dbReference>
<dbReference type="SUPFAM" id="SSF52467">
    <property type="entry name" value="DHS-like NAD/FAD-binding domain"/>
    <property type="match status" value="1"/>
</dbReference>
<dbReference type="GO" id="GO:0050660">
    <property type="term" value="F:flavin adenine dinucleotide binding"/>
    <property type="evidence" value="ECO:0007669"/>
    <property type="project" value="TreeGrafter"/>
</dbReference>
<dbReference type="EMBL" id="GG684654">
    <property type="protein sequence ID" value="EER00932.1"/>
    <property type="molecule type" value="Genomic_DNA"/>
</dbReference>
<evidence type="ECO:0000313" key="8">
    <source>
        <dbReference type="Proteomes" id="UP000007800"/>
    </source>
</evidence>
<dbReference type="GO" id="GO:0003984">
    <property type="term" value="F:acetolactate synthase activity"/>
    <property type="evidence" value="ECO:0007669"/>
    <property type="project" value="TreeGrafter"/>
</dbReference>
<dbReference type="NCBIfam" id="NF006187">
    <property type="entry name" value="PRK08322.1"/>
    <property type="match status" value="1"/>
</dbReference>
<dbReference type="InterPro" id="IPR012000">
    <property type="entry name" value="Thiamin_PyroP_enz_cen_dom"/>
</dbReference>
<evidence type="ECO:0000256" key="2">
    <source>
        <dbReference type="ARBA" id="ARBA00023052"/>
    </source>
</evidence>
<dbReference type="PANTHER" id="PTHR18968">
    <property type="entry name" value="THIAMINE PYROPHOSPHATE ENZYMES"/>
    <property type="match status" value="1"/>
</dbReference>
<dbReference type="InterPro" id="IPR045229">
    <property type="entry name" value="TPP_enz"/>
</dbReference>
<feature type="domain" description="Thiamine pyrophosphate enzyme N-terminal TPP-binding" evidence="6">
    <location>
        <begin position="38"/>
        <end position="155"/>
    </location>
</feature>
<dbReference type="Pfam" id="PF02775">
    <property type="entry name" value="TPP_enzyme_C"/>
    <property type="match status" value="1"/>
</dbReference>
<dbReference type="FunFam" id="3.40.50.970:FF:000007">
    <property type="entry name" value="Acetolactate synthase"/>
    <property type="match status" value="1"/>
</dbReference>
<dbReference type="Gene3D" id="3.40.50.1220">
    <property type="entry name" value="TPP-binding domain"/>
    <property type="match status" value="1"/>
</dbReference>
<dbReference type="GO" id="GO:0009099">
    <property type="term" value="P:L-valine biosynthetic process"/>
    <property type="evidence" value="ECO:0007669"/>
    <property type="project" value="TreeGrafter"/>
</dbReference>
<gene>
    <name evidence="7" type="ORF">Pmar_PMAR003004</name>
</gene>
<feature type="domain" description="Thiamine pyrophosphate enzyme TPP-binding" evidence="5">
    <location>
        <begin position="426"/>
        <end position="572"/>
    </location>
</feature>
<dbReference type="GO" id="GO:0000287">
    <property type="term" value="F:magnesium ion binding"/>
    <property type="evidence" value="ECO:0007669"/>
    <property type="project" value="InterPro"/>
</dbReference>
<organism evidence="8">
    <name type="scientific">Perkinsus marinus (strain ATCC 50983 / TXsc)</name>
    <dbReference type="NCBI Taxonomy" id="423536"/>
    <lineage>
        <taxon>Eukaryota</taxon>
        <taxon>Sar</taxon>
        <taxon>Alveolata</taxon>
        <taxon>Perkinsozoa</taxon>
        <taxon>Perkinsea</taxon>
        <taxon>Perkinsida</taxon>
        <taxon>Perkinsidae</taxon>
        <taxon>Perkinsus</taxon>
    </lineage>
</organism>
<dbReference type="Pfam" id="PF02776">
    <property type="entry name" value="TPP_enzyme_N"/>
    <property type="match status" value="1"/>
</dbReference>
<keyword evidence="7" id="KW-0670">Pyruvate</keyword>
<dbReference type="InterPro" id="IPR029035">
    <property type="entry name" value="DHS-like_NAD/FAD-binding_dom"/>
</dbReference>
<evidence type="ECO:0000313" key="7">
    <source>
        <dbReference type="EMBL" id="EER00932.1"/>
    </source>
</evidence>
<dbReference type="InParanoid" id="C5LR47"/>
<evidence type="ECO:0000256" key="3">
    <source>
        <dbReference type="RuleBase" id="RU362132"/>
    </source>
</evidence>
<dbReference type="OMA" id="PGPYGCL"/>
<keyword evidence="2 3" id="KW-0786">Thiamine pyrophosphate</keyword>
<dbReference type="GO" id="GO:0005948">
    <property type="term" value="C:acetolactate synthase complex"/>
    <property type="evidence" value="ECO:0007669"/>
    <property type="project" value="TreeGrafter"/>
</dbReference>
<keyword evidence="8" id="KW-1185">Reference proteome</keyword>
<dbReference type="InterPro" id="IPR029061">
    <property type="entry name" value="THDP-binding"/>
</dbReference>
<dbReference type="InterPro" id="IPR000399">
    <property type="entry name" value="TPP-bd_CS"/>
</dbReference>
<dbReference type="GO" id="GO:0009097">
    <property type="term" value="P:isoleucine biosynthetic process"/>
    <property type="evidence" value="ECO:0007669"/>
    <property type="project" value="TreeGrafter"/>
</dbReference>
<dbReference type="InterPro" id="IPR011766">
    <property type="entry name" value="TPP_enzyme_TPP-bd"/>
</dbReference>
<accession>C5LR47</accession>
<comment type="similarity">
    <text evidence="1 3">Belongs to the TPP enzyme family.</text>
</comment>
<proteinExistence type="inferred from homology"/>
<dbReference type="AlphaFoldDB" id="C5LR47"/>
<dbReference type="GeneID" id="9044122"/>
<evidence type="ECO:0000259" key="6">
    <source>
        <dbReference type="Pfam" id="PF02776"/>
    </source>
</evidence>